<organism evidence="2">
    <name type="scientific">Arundo donax</name>
    <name type="common">Giant reed</name>
    <name type="synonym">Donax arundinaceus</name>
    <dbReference type="NCBI Taxonomy" id="35708"/>
    <lineage>
        <taxon>Eukaryota</taxon>
        <taxon>Viridiplantae</taxon>
        <taxon>Streptophyta</taxon>
        <taxon>Embryophyta</taxon>
        <taxon>Tracheophyta</taxon>
        <taxon>Spermatophyta</taxon>
        <taxon>Magnoliopsida</taxon>
        <taxon>Liliopsida</taxon>
        <taxon>Poales</taxon>
        <taxon>Poaceae</taxon>
        <taxon>PACMAD clade</taxon>
        <taxon>Arundinoideae</taxon>
        <taxon>Arundineae</taxon>
        <taxon>Arundo</taxon>
    </lineage>
</organism>
<name>A0A0A8YF69_ARUDO</name>
<reference evidence="2" key="2">
    <citation type="journal article" date="2015" name="Data Brief">
        <title>Shoot transcriptome of the giant reed, Arundo donax.</title>
        <authorList>
            <person name="Barrero R.A."/>
            <person name="Guerrero F.D."/>
            <person name="Moolhuijzen P."/>
            <person name="Goolsby J.A."/>
            <person name="Tidwell J."/>
            <person name="Bellgard S.E."/>
            <person name="Bellgard M.I."/>
        </authorList>
    </citation>
    <scope>NUCLEOTIDE SEQUENCE</scope>
    <source>
        <tissue evidence="2">Shoot tissue taken approximately 20 cm above the soil surface</tissue>
    </source>
</reference>
<reference evidence="2" key="1">
    <citation type="submission" date="2014-09" db="EMBL/GenBank/DDBJ databases">
        <authorList>
            <person name="Magalhaes I.L.F."/>
            <person name="Oliveira U."/>
            <person name="Santos F.R."/>
            <person name="Vidigal T.H.D.A."/>
            <person name="Brescovit A.D."/>
            <person name="Santos A.J."/>
        </authorList>
    </citation>
    <scope>NUCLEOTIDE SEQUENCE</scope>
    <source>
        <tissue evidence="2">Shoot tissue taken approximately 20 cm above the soil surface</tissue>
    </source>
</reference>
<evidence type="ECO:0000256" key="1">
    <source>
        <dbReference type="SAM" id="MobiDB-lite"/>
    </source>
</evidence>
<feature type="compositionally biased region" description="Low complexity" evidence="1">
    <location>
        <begin position="36"/>
        <end position="49"/>
    </location>
</feature>
<accession>A0A0A8YF69</accession>
<feature type="compositionally biased region" description="Basic residues" evidence="1">
    <location>
        <begin position="1"/>
        <end position="15"/>
    </location>
</feature>
<dbReference type="AlphaFoldDB" id="A0A0A8YF69"/>
<protein>
    <submittedName>
        <fullName evidence="2">Uncharacterized protein</fullName>
    </submittedName>
</protein>
<feature type="region of interest" description="Disordered" evidence="1">
    <location>
        <begin position="1"/>
        <end position="60"/>
    </location>
</feature>
<proteinExistence type="predicted"/>
<evidence type="ECO:0000313" key="2">
    <source>
        <dbReference type="EMBL" id="JAD24819.1"/>
    </source>
</evidence>
<sequence>MRSPTRPRRLRRLRLPRSSPSHARMCCPSPSRLRTAALPGPAAPSGRAPPDLPKKARGPP</sequence>
<dbReference type="EMBL" id="GBRH01273076">
    <property type="protein sequence ID" value="JAD24819.1"/>
    <property type="molecule type" value="Transcribed_RNA"/>
</dbReference>